<reference evidence="1" key="1">
    <citation type="submission" date="2019-08" db="EMBL/GenBank/DDBJ databases">
        <authorList>
            <person name="Kucharzyk K."/>
            <person name="Murdoch R.W."/>
            <person name="Higgins S."/>
            <person name="Loffler F."/>
        </authorList>
    </citation>
    <scope>NUCLEOTIDE SEQUENCE</scope>
</reference>
<gene>
    <name evidence="1" type="ORF">SDC9_211865</name>
</gene>
<dbReference type="AlphaFoldDB" id="A0A645JWS8"/>
<evidence type="ECO:0000313" key="1">
    <source>
        <dbReference type="EMBL" id="MPN64094.1"/>
    </source>
</evidence>
<accession>A0A645JWS8</accession>
<dbReference type="EMBL" id="VSSQ01144505">
    <property type="protein sequence ID" value="MPN64094.1"/>
    <property type="molecule type" value="Genomic_DNA"/>
</dbReference>
<proteinExistence type="predicted"/>
<organism evidence="1">
    <name type="scientific">bioreactor metagenome</name>
    <dbReference type="NCBI Taxonomy" id="1076179"/>
    <lineage>
        <taxon>unclassified sequences</taxon>
        <taxon>metagenomes</taxon>
        <taxon>ecological metagenomes</taxon>
    </lineage>
</organism>
<name>A0A645JWS8_9ZZZZ</name>
<comment type="caution">
    <text evidence="1">The sequence shown here is derived from an EMBL/GenBank/DDBJ whole genome shotgun (WGS) entry which is preliminary data.</text>
</comment>
<protein>
    <submittedName>
        <fullName evidence="1">Uncharacterized protein</fullName>
    </submittedName>
</protein>
<sequence>MVAVAEGVAVERDVAQHPAAVEVDEQVSAPGLLAAAARRRVFAGRAQRRAAEIVRQMPAEPPFETGVGMRAEIAQRAAPVQDQVVIEIAGQRCVVELAQTLVDELEHRLVVQLIVPAAKAADADQVVPGVLDLVT</sequence>